<dbReference type="SUPFAM" id="SSF48264">
    <property type="entry name" value="Cytochrome P450"/>
    <property type="match status" value="1"/>
</dbReference>
<accession>A0A8J2IAG3</accession>
<gene>
    <name evidence="7" type="ORF">ALTATR162_LOCUS10968</name>
</gene>
<dbReference type="CDD" id="cd11065">
    <property type="entry name" value="CYP64-like"/>
    <property type="match status" value="1"/>
</dbReference>
<dbReference type="OrthoDB" id="1055148at2759"/>
<feature type="binding site" description="axial binding residue" evidence="6">
    <location>
        <position position="340"/>
    </location>
    <ligand>
        <name>heme</name>
        <dbReference type="ChEBI" id="CHEBI:30413"/>
    </ligand>
    <ligandPart>
        <name>Fe</name>
        <dbReference type="ChEBI" id="CHEBI:18248"/>
    </ligandPart>
</feature>
<dbReference type="Pfam" id="PF00067">
    <property type="entry name" value="p450"/>
    <property type="match status" value="1"/>
</dbReference>
<dbReference type="GO" id="GO:0020037">
    <property type="term" value="F:heme binding"/>
    <property type="evidence" value="ECO:0007669"/>
    <property type="project" value="InterPro"/>
</dbReference>
<dbReference type="RefSeq" id="XP_043174543.1">
    <property type="nucleotide sequence ID" value="XM_043318608.1"/>
</dbReference>
<dbReference type="AlphaFoldDB" id="A0A8J2IAG3"/>
<dbReference type="PANTHER" id="PTHR46300">
    <property type="entry name" value="P450, PUTATIVE (EUROFUNG)-RELATED-RELATED"/>
    <property type="match status" value="1"/>
</dbReference>
<comment type="cofactor">
    <cofactor evidence="6">
        <name>heme</name>
        <dbReference type="ChEBI" id="CHEBI:30413"/>
    </cofactor>
</comment>
<keyword evidence="2 6" id="KW-0479">Metal-binding</keyword>
<dbReference type="Gene3D" id="1.10.630.10">
    <property type="entry name" value="Cytochrome P450"/>
    <property type="match status" value="1"/>
</dbReference>
<organism evidence="7 8">
    <name type="scientific">Alternaria atra</name>
    <dbReference type="NCBI Taxonomy" id="119953"/>
    <lineage>
        <taxon>Eukaryota</taxon>
        <taxon>Fungi</taxon>
        <taxon>Dikarya</taxon>
        <taxon>Ascomycota</taxon>
        <taxon>Pezizomycotina</taxon>
        <taxon>Dothideomycetes</taxon>
        <taxon>Pleosporomycetidae</taxon>
        <taxon>Pleosporales</taxon>
        <taxon>Pleosporineae</taxon>
        <taxon>Pleosporaceae</taxon>
        <taxon>Alternaria</taxon>
        <taxon>Alternaria sect. Ulocladioides</taxon>
    </lineage>
</organism>
<keyword evidence="4 6" id="KW-0408">Iron</keyword>
<evidence type="ECO:0008006" key="9">
    <source>
        <dbReference type="Google" id="ProtNLM"/>
    </source>
</evidence>
<keyword evidence="6" id="KW-0349">Heme</keyword>
<evidence type="ECO:0000256" key="5">
    <source>
        <dbReference type="ARBA" id="ARBA00023033"/>
    </source>
</evidence>
<evidence type="ECO:0000313" key="7">
    <source>
        <dbReference type="EMBL" id="CAG5184556.1"/>
    </source>
</evidence>
<evidence type="ECO:0000256" key="2">
    <source>
        <dbReference type="ARBA" id="ARBA00022723"/>
    </source>
</evidence>
<dbReference type="GO" id="GO:0005506">
    <property type="term" value="F:iron ion binding"/>
    <property type="evidence" value="ECO:0007669"/>
    <property type="project" value="InterPro"/>
</dbReference>
<dbReference type="InterPro" id="IPR036396">
    <property type="entry name" value="Cyt_P450_sf"/>
</dbReference>
<dbReference type="Proteomes" id="UP000676310">
    <property type="component" value="Unassembled WGS sequence"/>
</dbReference>
<reference evidence="7" key="1">
    <citation type="submission" date="2021-05" db="EMBL/GenBank/DDBJ databases">
        <authorList>
            <person name="Stam R."/>
        </authorList>
    </citation>
    <scope>NUCLEOTIDE SEQUENCE</scope>
    <source>
        <strain evidence="7">CS162</strain>
    </source>
</reference>
<dbReference type="InterPro" id="IPR050364">
    <property type="entry name" value="Cytochrome_P450_fung"/>
</dbReference>
<proteinExistence type="inferred from homology"/>
<dbReference type="GO" id="GO:0016705">
    <property type="term" value="F:oxidoreductase activity, acting on paired donors, with incorporation or reduction of molecular oxygen"/>
    <property type="evidence" value="ECO:0007669"/>
    <property type="project" value="InterPro"/>
</dbReference>
<dbReference type="PRINTS" id="PR00385">
    <property type="entry name" value="P450"/>
</dbReference>
<comment type="similarity">
    <text evidence="1">Belongs to the cytochrome P450 family.</text>
</comment>
<dbReference type="InterPro" id="IPR002401">
    <property type="entry name" value="Cyt_P450_E_grp-I"/>
</dbReference>
<name>A0A8J2IAG3_9PLEO</name>
<dbReference type="InterPro" id="IPR001128">
    <property type="entry name" value="Cyt_P450"/>
</dbReference>
<keyword evidence="8" id="KW-1185">Reference proteome</keyword>
<dbReference type="PANTHER" id="PTHR46300:SF2">
    <property type="entry name" value="CYTOCHROME P450 MONOOXYGENASE ALNH-RELATED"/>
    <property type="match status" value="1"/>
</dbReference>
<comment type="caution">
    <text evidence="7">The sequence shown here is derived from an EMBL/GenBank/DDBJ whole genome shotgun (WGS) entry which is preliminary data.</text>
</comment>
<evidence type="ECO:0000256" key="6">
    <source>
        <dbReference type="PIRSR" id="PIRSR602401-1"/>
    </source>
</evidence>
<dbReference type="EMBL" id="CAJRGZ010000030">
    <property type="protein sequence ID" value="CAG5184556.1"/>
    <property type="molecule type" value="Genomic_DNA"/>
</dbReference>
<protein>
    <recommendedName>
        <fullName evidence="9">Cytochrome P450 monooxygenase</fullName>
    </recommendedName>
</protein>
<sequence>MYIAHDVASGGLRLVTAKYGAMWRNMHRMVHNIFNMRAAVTYVPYQDLENKQMLRDLLDSPNDLINHIRRYSNSLTTQMVFGFRTTSNADPKLRQLFECFEKWGHLAAGASSQLSDLYPILQHLPPFLRPNYRYARSLHKKEMELYLGHWMETKKGLLNGTGKPCFCNDVLRVQDTENMSDGQAAYLAGSLLEAGSDTTSAILIGFVQAMLVHPDVQHRAQAELDQVVGQARLPHIHDAETLPYLRAIVKECIRWMPTTIMAAPHAVTQNDEYMGYKIPAGATVLINVWGLHMNPTTNPNPRTFDPSRFRDDLRSEFECATARDPSQRRNYIFGSGRRVCQGMHIAERSLFLAITRLLWAFDFIPPESGSMPDVDDLVGSLTVQPAPFEVKIIARSEDKKRIVHETWRDAEQTLLNGEGQWKIVPQGMAFSTWMPDVKEQKE</sequence>
<evidence type="ECO:0000256" key="3">
    <source>
        <dbReference type="ARBA" id="ARBA00023002"/>
    </source>
</evidence>
<dbReference type="GO" id="GO:0004497">
    <property type="term" value="F:monooxygenase activity"/>
    <property type="evidence" value="ECO:0007669"/>
    <property type="project" value="UniProtKB-KW"/>
</dbReference>
<dbReference type="PRINTS" id="PR00463">
    <property type="entry name" value="EP450I"/>
</dbReference>
<keyword evidence="5" id="KW-0503">Monooxygenase</keyword>
<evidence type="ECO:0000256" key="1">
    <source>
        <dbReference type="ARBA" id="ARBA00010617"/>
    </source>
</evidence>
<evidence type="ECO:0000256" key="4">
    <source>
        <dbReference type="ARBA" id="ARBA00023004"/>
    </source>
</evidence>
<dbReference type="GeneID" id="67011187"/>
<keyword evidence="3" id="KW-0560">Oxidoreductase</keyword>
<evidence type="ECO:0000313" key="8">
    <source>
        <dbReference type="Proteomes" id="UP000676310"/>
    </source>
</evidence>